<keyword evidence="6" id="KW-0539">Nucleus</keyword>
<comment type="similarity">
    <text evidence="7">Belongs to the AP2/ERF transcription factor family. ERF subfamily.</text>
</comment>
<feature type="region of interest" description="Disordered" evidence="8">
    <location>
        <begin position="370"/>
        <end position="392"/>
    </location>
</feature>
<gene>
    <name evidence="10" type="primary">LOC112278320</name>
</gene>
<dbReference type="RefSeq" id="XP_024367398.1">
    <property type="nucleotide sequence ID" value="XM_024511630.2"/>
</dbReference>
<dbReference type="PRINTS" id="PR00367">
    <property type="entry name" value="ETHRSPELEMNT"/>
</dbReference>
<dbReference type="EnsemblPlants" id="Pp3c27_5490V3.6">
    <property type="protein sequence ID" value="Pp3c27_5490V3.6"/>
    <property type="gene ID" value="Pp3c27_5490"/>
</dbReference>
<dbReference type="PROSITE" id="PS51032">
    <property type="entry name" value="AP2_ERF"/>
    <property type="match status" value="1"/>
</dbReference>
<dbReference type="InterPro" id="IPR016177">
    <property type="entry name" value="DNA-bd_dom_sf"/>
</dbReference>
<feature type="region of interest" description="Disordered" evidence="8">
    <location>
        <begin position="57"/>
        <end position="107"/>
    </location>
</feature>
<protein>
    <recommendedName>
        <fullName evidence="9">AP2/ERF domain-containing protein</fullName>
    </recommendedName>
</protein>
<dbReference type="RefSeq" id="XP_073388070.1">
    <property type="nucleotide sequence ID" value="XM_073531969.1"/>
</dbReference>
<evidence type="ECO:0000256" key="7">
    <source>
        <dbReference type="ARBA" id="ARBA00024343"/>
    </source>
</evidence>
<dbReference type="Proteomes" id="UP000006727">
    <property type="component" value="Chromosome 27"/>
</dbReference>
<dbReference type="GeneID" id="112278320"/>
<dbReference type="GO" id="GO:0005634">
    <property type="term" value="C:nucleus"/>
    <property type="evidence" value="ECO:0007669"/>
    <property type="project" value="UniProtKB-SubCell"/>
</dbReference>
<evidence type="ECO:0000256" key="1">
    <source>
        <dbReference type="ARBA" id="ARBA00004123"/>
    </source>
</evidence>
<dbReference type="RefSeq" id="XP_073388077.1">
    <property type="nucleotide sequence ID" value="XM_073531976.1"/>
</dbReference>
<dbReference type="RefSeq" id="XP_073388068.1">
    <property type="nucleotide sequence ID" value="XM_073531967.1"/>
</dbReference>
<dbReference type="Gramene" id="Pp3c27_5490V3.7">
    <property type="protein sequence ID" value="Pp3c27_5490V3.7"/>
    <property type="gene ID" value="Pp3c27_5490"/>
</dbReference>
<dbReference type="FunFam" id="3.30.730.10:FF:000001">
    <property type="entry name" value="Ethylene-responsive transcription factor 2"/>
    <property type="match status" value="1"/>
</dbReference>
<dbReference type="RefSeq" id="XP_073388069.1">
    <property type="nucleotide sequence ID" value="XM_073531968.1"/>
</dbReference>
<feature type="compositionally biased region" description="Polar residues" evidence="8">
    <location>
        <begin position="290"/>
        <end position="317"/>
    </location>
</feature>
<feature type="compositionally biased region" description="Basic and acidic residues" evidence="8">
    <location>
        <begin position="85"/>
        <end position="107"/>
    </location>
</feature>
<dbReference type="SUPFAM" id="SSF54171">
    <property type="entry name" value="DNA-binding domain"/>
    <property type="match status" value="1"/>
</dbReference>
<dbReference type="InterPro" id="IPR036955">
    <property type="entry name" value="AP2/ERF_dom_sf"/>
</dbReference>
<dbReference type="EnsemblPlants" id="Pp3c27_5490V3.7">
    <property type="protein sequence ID" value="Pp3c27_5490V3.7"/>
    <property type="gene ID" value="Pp3c27_5490"/>
</dbReference>
<feature type="compositionally biased region" description="Polar residues" evidence="8">
    <location>
        <begin position="215"/>
        <end position="224"/>
    </location>
</feature>
<evidence type="ECO:0000256" key="3">
    <source>
        <dbReference type="ARBA" id="ARBA00023125"/>
    </source>
</evidence>
<dbReference type="RefSeq" id="XP_073388078.1">
    <property type="nucleotide sequence ID" value="XM_073531977.1"/>
</dbReference>
<evidence type="ECO:0000256" key="4">
    <source>
        <dbReference type="ARBA" id="ARBA00023159"/>
    </source>
</evidence>
<keyword evidence="2" id="KW-0805">Transcription regulation</keyword>
<dbReference type="KEGG" id="ppp:112278320"/>
<comment type="subcellular location">
    <subcellularLocation>
        <location evidence="1">Nucleus</location>
    </subcellularLocation>
</comment>
<evidence type="ECO:0000259" key="9">
    <source>
        <dbReference type="PROSITE" id="PS51032"/>
    </source>
</evidence>
<accession>A0A7I4CYQ0</accession>
<dbReference type="Gene3D" id="3.30.730.10">
    <property type="entry name" value="AP2/ERF domain"/>
    <property type="match status" value="1"/>
</dbReference>
<evidence type="ECO:0000256" key="5">
    <source>
        <dbReference type="ARBA" id="ARBA00023163"/>
    </source>
</evidence>
<dbReference type="RefSeq" id="XP_024367396.1">
    <property type="nucleotide sequence ID" value="XM_024511628.2"/>
</dbReference>
<dbReference type="RefSeq" id="XP_073388071.1">
    <property type="nucleotide sequence ID" value="XM_073531970.1"/>
</dbReference>
<reference evidence="10 11" key="1">
    <citation type="journal article" date="2008" name="Science">
        <title>The Physcomitrella genome reveals evolutionary insights into the conquest of land by plants.</title>
        <authorList>
            <person name="Rensing S."/>
            <person name="Lang D."/>
            <person name="Zimmer A."/>
            <person name="Terry A."/>
            <person name="Salamov A."/>
            <person name="Shapiro H."/>
            <person name="Nishiyama T."/>
            <person name="Perroud P.-F."/>
            <person name="Lindquist E."/>
            <person name="Kamisugi Y."/>
            <person name="Tanahashi T."/>
            <person name="Sakakibara K."/>
            <person name="Fujita T."/>
            <person name="Oishi K."/>
            <person name="Shin-I T."/>
            <person name="Kuroki Y."/>
            <person name="Toyoda A."/>
            <person name="Suzuki Y."/>
            <person name="Hashimoto A."/>
            <person name="Yamaguchi K."/>
            <person name="Sugano A."/>
            <person name="Kohara Y."/>
            <person name="Fujiyama A."/>
            <person name="Anterola A."/>
            <person name="Aoki S."/>
            <person name="Ashton N."/>
            <person name="Barbazuk W.B."/>
            <person name="Barker E."/>
            <person name="Bennetzen J."/>
            <person name="Bezanilla M."/>
            <person name="Blankenship R."/>
            <person name="Cho S.H."/>
            <person name="Dutcher S."/>
            <person name="Estelle M."/>
            <person name="Fawcett J.A."/>
            <person name="Gundlach H."/>
            <person name="Hanada K."/>
            <person name="Heyl A."/>
            <person name="Hicks K.A."/>
            <person name="Hugh J."/>
            <person name="Lohr M."/>
            <person name="Mayer K."/>
            <person name="Melkozernov A."/>
            <person name="Murata T."/>
            <person name="Nelson D."/>
            <person name="Pils B."/>
            <person name="Prigge M."/>
            <person name="Reiss B."/>
            <person name="Renner T."/>
            <person name="Rombauts S."/>
            <person name="Rushton P."/>
            <person name="Sanderfoot A."/>
            <person name="Schween G."/>
            <person name="Shiu S.-H."/>
            <person name="Stueber K."/>
            <person name="Theodoulou F.L."/>
            <person name="Tu H."/>
            <person name="Van de Peer Y."/>
            <person name="Verrier P.J."/>
            <person name="Waters E."/>
            <person name="Wood A."/>
            <person name="Yang L."/>
            <person name="Cove D."/>
            <person name="Cuming A."/>
            <person name="Hasebe M."/>
            <person name="Lucas S."/>
            <person name="Mishler D.B."/>
            <person name="Reski R."/>
            <person name="Grigoriev I."/>
            <person name="Quatrano R.S."/>
            <person name="Boore J.L."/>
        </authorList>
    </citation>
    <scope>NUCLEOTIDE SEQUENCE [LARGE SCALE GENOMIC DNA]</scope>
    <source>
        <strain evidence="10 11">cv. Gransden 2004</strain>
    </source>
</reference>
<dbReference type="RefSeq" id="XP_024367388.1">
    <property type="nucleotide sequence ID" value="XM_024511620.2"/>
</dbReference>
<dbReference type="RefSeq" id="XP_073388073.1">
    <property type="nucleotide sequence ID" value="XM_073531972.1"/>
</dbReference>
<dbReference type="GO" id="GO:0003700">
    <property type="term" value="F:DNA-binding transcription factor activity"/>
    <property type="evidence" value="ECO:0007669"/>
    <property type="project" value="InterPro"/>
</dbReference>
<evidence type="ECO:0000313" key="11">
    <source>
        <dbReference type="Proteomes" id="UP000006727"/>
    </source>
</evidence>
<dbReference type="CDD" id="cd00018">
    <property type="entry name" value="AP2"/>
    <property type="match status" value="1"/>
</dbReference>
<dbReference type="InterPro" id="IPR051032">
    <property type="entry name" value="AP2/ERF_TF_ERF_subfamily"/>
</dbReference>
<reference evidence="10" key="3">
    <citation type="submission" date="2020-12" db="UniProtKB">
        <authorList>
            <consortium name="EnsemblPlants"/>
        </authorList>
    </citation>
    <scope>IDENTIFICATION</scope>
</reference>
<dbReference type="RefSeq" id="XP_024367394.1">
    <property type="nucleotide sequence ID" value="XM_024511626.2"/>
</dbReference>
<feature type="compositionally biased region" description="Polar residues" evidence="8">
    <location>
        <begin position="330"/>
        <end position="340"/>
    </location>
</feature>
<proteinExistence type="inferred from homology"/>
<dbReference type="SMART" id="SM00380">
    <property type="entry name" value="AP2"/>
    <property type="match status" value="1"/>
</dbReference>
<feature type="region of interest" description="Disordered" evidence="8">
    <location>
        <begin position="214"/>
        <end position="340"/>
    </location>
</feature>
<dbReference type="RefSeq" id="XP_024367389.1">
    <property type="nucleotide sequence ID" value="XM_024511621.2"/>
</dbReference>
<keyword evidence="5" id="KW-0804">Transcription</keyword>
<dbReference type="OrthoDB" id="1932364at2759"/>
<evidence type="ECO:0000256" key="2">
    <source>
        <dbReference type="ARBA" id="ARBA00023015"/>
    </source>
</evidence>
<dbReference type="Pfam" id="PF00847">
    <property type="entry name" value="AP2"/>
    <property type="match status" value="1"/>
</dbReference>
<evidence type="ECO:0000256" key="6">
    <source>
        <dbReference type="ARBA" id="ARBA00023242"/>
    </source>
</evidence>
<dbReference type="RefSeq" id="XP_073388076.1">
    <property type="nucleotide sequence ID" value="XM_073531975.1"/>
</dbReference>
<keyword evidence="11" id="KW-1185">Reference proteome</keyword>
<dbReference type="GO" id="GO:0003677">
    <property type="term" value="F:DNA binding"/>
    <property type="evidence" value="ECO:0007669"/>
    <property type="project" value="UniProtKB-KW"/>
</dbReference>
<feature type="domain" description="AP2/ERF" evidence="9">
    <location>
        <begin position="116"/>
        <end position="173"/>
    </location>
</feature>
<dbReference type="RefSeq" id="XP_073388075.1">
    <property type="nucleotide sequence ID" value="XM_073531974.1"/>
</dbReference>
<evidence type="ECO:0000313" key="10">
    <source>
        <dbReference type="EnsemblPlants" id="Pp3c27_5490V3.6"/>
    </source>
</evidence>
<dbReference type="RefSeq" id="XP_024367393.1">
    <property type="nucleotide sequence ID" value="XM_024511625.2"/>
</dbReference>
<evidence type="ECO:0000256" key="8">
    <source>
        <dbReference type="SAM" id="MobiDB-lite"/>
    </source>
</evidence>
<dbReference type="EMBL" id="ABEU02000027">
    <property type="status" value="NOT_ANNOTATED_CDS"/>
    <property type="molecule type" value="Genomic_DNA"/>
</dbReference>
<dbReference type="RefSeq" id="XP_024367390.1">
    <property type="nucleotide sequence ID" value="XM_024511622.2"/>
</dbReference>
<reference evidence="10 11" key="2">
    <citation type="journal article" date="2018" name="Plant J.">
        <title>The Physcomitrella patens chromosome-scale assembly reveals moss genome structure and evolution.</title>
        <authorList>
            <person name="Lang D."/>
            <person name="Ullrich K.K."/>
            <person name="Murat F."/>
            <person name="Fuchs J."/>
            <person name="Jenkins J."/>
            <person name="Haas F.B."/>
            <person name="Piednoel M."/>
            <person name="Gundlach H."/>
            <person name="Van Bel M."/>
            <person name="Meyberg R."/>
            <person name="Vives C."/>
            <person name="Morata J."/>
            <person name="Symeonidi A."/>
            <person name="Hiss M."/>
            <person name="Muchero W."/>
            <person name="Kamisugi Y."/>
            <person name="Saleh O."/>
            <person name="Blanc G."/>
            <person name="Decker E.L."/>
            <person name="van Gessel N."/>
            <person name="Grimwood J."/>
            <person name="Hayes R.D."/>
            <person name="Graham S.W."/>
            <person name="Gunter L.E."/>
            <person name="McDaniel S.F."/>
            <person name="Hoernstein S.N.W."/>
            <person name="Larsson A."/>
            <person name="Li F.W."/>
            <person name="Perroud P.F."/>
            <person name="Phillips J."/>
            <person name="Ranjan P."/>
            <person name="Rokshar D.S."/>
            <person name="Rothfels C.J."/>
            <person name="Schneider L."/>
            <person name="Shu S."/>
            <person name="Stevenson D.W."/>
            <person name="Thummler F."/>
            <person name="Tillich M."/>
            <person name="Villarreal Aguilar J.C."/>
            <person name="Widiez T."/>
            <person name="Wong G.K."/>
            <person name="Wymore A."/>
            <person name="Zhang Y."/>
            <person name="Zimmer A.D."/>
            <person name="Quatrano R.S."/>
            <person name="Mayer K.F.X."/>
            <person name="Goodstein D."/>
            <person name="Casacuberta J.M."/>
            <person name="Vandepoele K."/>
            <person name="Reski R."/>
            <person name="Cuming A.C."/>
            <person name="Tuskan G.A."/>
            <person name="Maumus F."/>
            <person name="Salse J."/>
            <person name="Schmutz J."/>
            <person name="Rensing S.A."/>
        </authorList>
    </citation>
    <scope>NUCLEOTIDE SEQUENCE [LARGE SCALE GENOMIC DNA]</scope>
    <source>
        <strain evidence="10 11">cv. Gransden 2004</strain>
    </source>
</reference>
<dbReference type="RefSeq" id="XP_024367392.1">
    <property type="nucleotide sequence ID" value="XM_024511624.2"/>
</dbReference>
<dbReference type="RefSeq" id="XP_073388074.1">
    <property type="nucleotide sequence ID" value="XM_073531973.1"/>
</dbReference>
<dbReference type="RefSeq" id="XP_024367387.1">
    <property type="nucleotide sequence ID" value="XM_024511619.2"/>
</dbReference>
<organism evidence="10 11">
    <name type="scientific">Physcomitrium patens</name>
    <name type="common">Spreading-leaved earth moss</name>
    <name type="synonym">Physcomitrella patens</name>
    <dbReference type="NCBI Taxonomy" id="3218"/>
    <lineage>
        <taxon>Eukaryota</taxon>
        <taxon>Viridiplantae</taxon>
        <taxon>Streptophyta</taxon>
        <taxon>Embryophyta</taxon>
        <taxon>Bryophyta</taxon>
        <taxon>Bryophytina</taxon>
        <taxon>Bryopsida</taxon>
        <taxon>Funariidae</taxon>
        <taxon>Funariales</taxon>
        <taxon>Funariaceae</taxon>
        <taxon>Physcomitrium</taxon>
    </lineage>
</organism>
<feature type="compositionally biased region" description="Polar residues" evidence="8">
    <location>
        <begin position="233"/>
        <end position="278"/>
    </location>
</feature>
<dbReference type="PANTHER" id="PTHR31985">
    <property type="entry name" value="ETHYLENE-RESPONSIVE TRANSCRIPTION FACTOR ERF042-RELATED"/>
    <property type="match status" value="1"/>
</dbReference>
<dbReference type="InterPro" id="IPR001471">
    <property type="entry name" value="AP2/ERF_dom"/>
</dbReference>
<sequence length="392" mass="42355">MGASACWIASIPAHDWAGPLSMLNDIELLAHRVLPPPTDYSYYITAVSAPCNMSDAGGNPHGVGKERSPDGNAGVDSGADEQDDSNERVESPTLSKREEREVRKKAKLEGDTRHPIYRGVRKRPWGIWVTEIRRPKNKSRIWLGSFATAEMAARAYDCAALALRGNGALLNFPKMAASLPRPADLTDKSIQAAATIAANNFAQLPSEMDVYGAMPSQSALSSSPKGDEDHQQHGSQQKLRQTSKSTTFTLGRVGGSSSQRLISNSDGSKSYQPSSSTKQGEEANLHKIIVSTSNPQSRSSEIAGTQSRYSSMCTSDTESMENLKHHATGGENNPPSSSGVQQLLFVDSEDMFTIGFTNLCDAMCIPPPAPEHATETDGEEGSTIWEPHLWSY</sequence>
<dbReference type="AlphaFoldDB" id="A0A7I4CYQ0"/>
<name>A0A7I4CYQ0_PHYPA</name>
<dbReference type="Gramene" id="Pp3c27_5490V3.6">
    <property type="protein sequence ID" value="Pp3c27_5490V3.6"/>
    <property type="gene ID" value="Pp3c27_5490"/>
</dbReference>
<keyword evidence="3" id="KW-0238">DNA-binding</keyword>
<dbReference type="PANTHER" id="PTHR31985:SF312">
    <property type="entry name" value="AP2_ERF DOMAIN-CONTAINING PROTEIN"/>
    <property type="match status" value="1"/>
</dbReference>
<keyword evidence="4" id="KW-0010">Activator</keyword>